<dbReference type="InterPro" id="IPR020622">
    <property type="entry name" value="Ala_racemase_pyridoxalP-BS"/>
</dbReference>
<sequence>MTASTGLLTIDLNAIVANWRYLRAYVATAEVCAVIKADAYGLGAEPVGRALYGAGCRRFFFATLPEAVDARRYLPADAHCYVLGVVPAGQESLLQVHALTPVLSSMADVRQWRVWRAKAAGAPQCVVKFDSGMTRMGLDESELDELAQTAGGFEALGVECVMSHLACADEPGHPMNEQQQQRFAHVCERLRVSHPRLQFSLANSSGIFLGERYHYDRVRPGAALYGYAPDPEQANPMRAVVSLTLPLLQLRKLSRRAHVGYGATRSLDEGRVLAVVAGGYADGLHRLLGPAGVAMCGGVKVPVVGRVSMDTTLFDVSEVPGIDQWLGKPLSEVPLSFVVLGPELGLSEITQRNGALGYEVLTSLGSGRYRRRYLEVGDD</sequence>
<gene>
    <name evidence="6" type="primary">alr</name>
    <name evidence="6" type="ORF">QWI16_11275</name>
</gene>
<feature type="domain" description="Alanine racemase C-terminal" evidence="5">
    <location>
        <begin position="240"/>
        <end position="374"/>
    </location>
</feature>
<name>A0ABT8TK65_9GAMM</name>
<accession>A0ABT8TK65</accession>
<comment type="caution">
    <text evidence="6">The sequence shown here is derived from an EMBL/GenBank/DDBJ whole genome shotgun (WGS) entry which is preliminary data.</text>
</comment>
<feature type="active site" description="Proton acceptor; specific for L-alanine" evidence="4">
    <location>
        <position position="261"/>
    </location>
</feature>
<dbReference type="Gene3D" id="3.20.20.10">
    <property type="entry name" value="Alanine racemase"/>
    <property type="match status" value="1"/>
</dbReference>
<dbReference type="PANTHER" id="PTHR30511">
    <property type="entry name" value="ALANINE RACEMASE"/>
    <property type="match status" value="1"/>
</dbReference>
<dbReference type="SMART" id="SM01005">
    <property type="entry name" value="Ala_racemase_C"/>
    <property type="match status" value="1"/>
</dbReference>
<dbReference type="Gene3D" id="2.40.37.10">
    <property type="entry name" value="Lyase, Ornithine Decarboxylase, Chain A, domain 1"/>
    <property type="match status" value="1"/>
</dbReference>
<comment type="pathway">
    <text evidence="4">Amino-acid biosynthesis; D-alanine biosynthesis; D-alanine from L-alanine: step 1/1.</text>
</comment>
<dbReference type="NCBIfam" id="TIGR00492">
    <property type="entry name" value="alr"/>
    <property type="match status" value="1"/>
</dbReference>
<dbReference type="Proteomes" id="UP001168380">
    <property type="component" value="Unassembled WGS sequence"/>
</dbReference>
<dbReference type="InterPro" id="IPR000821">
    <property type="entry name" value="Ala_racemase"/>
</dbReference>
<dbReference type="InterPro" id="IPR009006">
    <property type="entry name" value="Ala_racemase/Decarboxylase_C"/>
</dbReference>
<evidence type="ECO:0000256" key="3">
    <source>
        <dbReference type="ARBA" id="ARBA00023235"/>
    </source>
</evidence>
<dbReference type="SUPFAM" id="SSF51419">
    <property type="entry name" value="PLP-binding barrel"/>
    <property type="match status" value="1"/>
</dbReference>
<comment type="cofactor">
    <cofactor evidence="1 4">
        <name>pyridoxal 5'-phosphate</name>
        <dbReference type="ChEBI" id="CHEBI:597326"/>
    </cofactor>
</comment>
<keyword evidence="3 4" id="KW-0413">Isomerase</keyword>
<dbReference type="SUPFAM" id="SSF50621">
    <property type="entry name" value="Alanine racemase C-terminal domain-like"/>
    <property type="match status" value="1"/>
</dbReference>
<evidence type="ECO:0000259" key="5">
    <source>
        <dbReference type="SMART" id="SM01005"/>
    </source>
</evidence>
<dbReference type="Pfam" id="PF00842">
    <property type="entry name" value="Ala_racemase_C"/>
    <property type="match status" value="1"/>
</dbReference>
<feature type="modified residue" description="N6-(pyridoxal phosphate)lysine" evidence="4">
    <location>
        <position position="36"/>
    </location>
</feature>
<evidence type="ECO:0000256" key="2">
    <source>
        <dbReference type="ARBA" id="ARBA00022898"/>
    </source>
</evidence>
<dbReference type="PRINTS" id="PR00992">
    <property type="entry name" value="ALARACEMASE"/>
</dbReference>
<evidence type="ECO:0000256" key="4">
    <source>
        <dbReference type="HAMAP-Rule" id="MF_01201"/>
    </source>
</evidence>
<protein>
    <recommendedName>
        <fullName evidence="4">Alanine racemase</fullName>
        <ecNumber evidence="4">5.1.1.1</ecNumber>
    </recommendedName>
</protein>
<dbReference type="CDD" id="cd00430">
    <property type="entry name" value="PLPDE_III_AR"/>
    <property type="match status" value="1"/>
</dbReference>
<dbReference type="GO" id="GO:0008784">
    <property type="term" value="F:alanine racemase activity"/>
    <property type="evidence" value="ECO:0007669"/>
    <property type="project" value="UniProtKB-EC"/>
</dbReference>
<keyword evidence="7" id="KW-1185">Reference proteome</keyword>
<keyword evidence="2 4" id="KW-0663">Pyridoxal phosphate</keyword>
<proteinExistence type="inferred from homology"/>
<evidence type="ECO:0000256" key="1">
    <source>
        <dbReference type="ARBA" id="ARBA00001933"/>
    </source>
</evidence>
<feature type="active site" description="Proton acceptor; specific for D-alanine" evidence="4">
    <location>
        <position position="36"/>
    </location>
</feature>
<feature type="binding site" evidence="4">
    <location>
        <position position="309"/>
    </location>
    <ligand>
        <name>substrate</name>
    </ligand>
</feature>
<feature type="binding site" evidence="4">
    <location>
        <position position="135"/>
    </location>
    <ligand>
        <name>substrate</name>
    </ligand>
</feature>
<comment type="catalytic activity">
    <reaction evidence="4">
        <text>L-alanine = D-alanine</text>
        <dbReference type="Rhea" id="RHEA:20249"/>
        <dbReference type="ChEBI" id="CHEBI:57416"/>
        <dbReference type="ChEBI" id="CHEBI:57972"/>
        <dbReference type="EC" id="5.1.1.1"/>
    </reaction>
</comment>
<dbReference type="PANTHER" id="PTHR30511:SF0">
    <property type="entry name" value="ALANINE RACEMASE, CATABOLIC-RELATED"/>
    <property type="match status" value="1"/>
</dbReference>
<dbReference type="EMBL" id="JAULRT010000057">
    <property type="protein sequence ID" value="MDO3382752.1"/>
    <property type="molecule type" value="Genomic_DNA"/>
</dbReference>
<dbReference type="Pfam" id="PF01168">
    <property type="entry name" value="Ala_racemase_N"/>
    <property type="match status" value="1"/>
</dbReference>
<dbReference type="PROSITE" id="PS00395">
    <property type="entry name" value="ALANINE_RACEMASE"/>
    <property type="match status" value="1"/>
</dbReference>
<comment type="function">
    <text evidence="4">Catalyzes the interconversion of L-alanine and D-alanine. May also act on other amino acids.</text>
</comment>
<dbReference type="InterPro" id="IPR001608">
    <property type="entry name" value="Ala_racemase_N"/>
</dbReference>
<dbReference type="InterPro" id="IPR029066">
    <property type="entry name" value="PLP-binding_barrel"/>
</dbReference>
<dbReference type="RefSeq" id="WP_302713226.1">
    <property type="nucleotide sequence ID" value="NZ_JAULRT010000057.1"/>
</dbReference>
<dbReference type="EC" id="5.1.1.1" evidence="4"/>
<evidence type="ECO:0000313" key="7">
    <source>
        <dbReference type="Proteomes" id="UP001168380"/>
    </source>
</evidence>
<organism evidence="6 7">
    <name type="scientific">Gilvimarinus algae</name>
    <dbReference type="NCBI Taxonomy" id="3058037"/>
    <lineage>
        <taxon>Bacteria</taxon>
        <taxon>Pseudomonadati</taxon>
        <taxon>Pseudomonadota</taxon>
        <taxon>Gammaproteobacteria</taxon>
        <taxon>Cellvibrionales</taxon>
        <taxon>Cellvibrionaceae</taxon>
        <taxon>Gilvimarinus</taxon>
    </lineage>
</organism>
<comment type="similarity">
    <text evidence="4">Belongs to the alanine racemase family.</text>
</comment>
<dbReference type="InterPro" id="IPR011079">
    <property type="entry name" value="Ala_racemase_C"/>
</dbReference>
<evidence type="ECO:0000313" key="6">
    <source>
        <dbReference type="EMBL" id="MDO3382752.1"/>
    </source>
</evidence>
<dbReference type="HAMAP" id="MF_01201">
    <property type="entry name" value="Ala_racemase"/>
    <property type="match status" value="1"/>
</dbReference>
<reference evidence="6" key="1">
    <citation type="submission" date="2023-07" db="EMBL/GenBank/DDBJ databases">
        <title>Gilvimarinus algae sp. nov., isolated from the surface of Kelp.</title>
        <authorList>
            <person name="Sun Y.Y."/>
            <person name="Gong Y."/>
            <person name="Du Z.J."/>
        </authorList>
    </citation>
    <scope>NUCLEOTIDE SEQUENCE</scope>
    <source>
        <strain evidence="6">SDUM040014</strain>
    </source>
</reference>